<evidence type="ECO:0000313" key="7">
    <source>
        <dbReference type="EMBL" id="CAK7273518.1"/>
    </source>
</evidence>
<feature type="transmembrane region" description="Helical" evidence="6">
    <location>
        <begin position="168"/>
        <end position="190"/>
    </location>
</feature>
<feature type="region of interest" description="Disordered" evidence="5">
    <location>
        <begin position="1"/>
        <end position="62"/>
    </location>
</feature>
<feature type="compositionally biased region" description="Polar residues" evidence="5">
    <location>
        <begin position="427"/>
        <end position="438"/>
    </location>
</feature>
<feature type="transmembrane region" description="Helical" evidence="6">
    <location>
        <begin position="514"/>
        <end position="533"/>
    </location>
</feature>
<feature type="transmembrane region" description="Helical" evidence="6">
    <location>
        <begin position="572"/>
        <end position="594"/>
    </location>
</feature>
<feature type="compositionally biased region" description="Polar residues" evidence="5">
    <location>
        <begin position="1"/>
        <end position="11"/>
    </location>
</feature>
<evidence type="ECO:0000313" key="8">
    <source>
        <dbReference type="Proteomes" id="UP001642502"/>
    </source>
</evidence>
<name>A0ABP0DYZ5_9PEZI</name>
<feature type="compositionally biased region" description="Low complexity" evidence="5">
    <location>
        <begin position="20"/>
        <end position="32"/>
    </location>
</feature>
<reference evidence="7 8" key="1">
    <citation type="submission" date="2024-01" db="EMBL/GenBank/DDBJ databases">
        <authorList>
            <person name="Allen C."/>
            <person name="Tagirdzhanova G."/>
        </authorList>
    </citation>
    <scope>NUCLEOTIDE SEQUENCE [LARGE SCALE GENOMIC DNA]</scope>
    <source>
        <strain evidence="7 8">CBS 119000</strain>
    </source>
</reference>
<evidence type="ECO:0000256" key="4">
    <source>
        <dbReference type="ARBA" id="ARBA00023136"/>
    </source>
</evidence>
<evidence type="ECO:0008006" key="9">
    <source>
        <dbReference type="Google" id="ProtNLM"/>
    </source>
</evidence>
<dbReference type="Gene3D" id="1.20.1250.20">
    <property type="entry name" value="MFS general substrate transporter like domains"/>
    <property type="match status" value="2"/>
</dbReference>
<keyword evidence="2 6" id="KW-0812">Transmembrane</keyword>
<proteinExistence type="predicted"/>
<feature type="transmembrane region" description="Helical" evidence="6">
    <location>
        <begin position="232"/>
        <end position="254"/>
    </location>
</feature>
<dbReference type="PANTHER" id="PTHR23507">
    <property type="entry name" value="ZGC:174356"/>
    <property type="match status" value="1"/>
</dbReference>
<protein>
    <recommendedName>
        <fullName evidence="9">Major facilitator superfamily transporter</fullName>
    </recommendedName>
</protein>
<gene>
    <name evidence="7" type="ORF">SEPCBS119000_005697</name>
</gene>
<feature type="region of interest" description="Disordered" evidence="5">
    <location>
        <begin position="478"/>
        <end position="502"/>
    </location>
</feature>
<feature type="region of interest" description="Disordered" evidence="5">
    <location>
        <begin position="415"/>
        <end position="456"/>
    </location>
</feature>
<evidence type="ECO:0000256" key="5">
    <source>
        <dbReference type="SAM" id="MobiDB-lite"/>
    </source>
</evidence>
<comment type="caution">
    <text evidence="7">The sequence shown here is derived from an EMBL/GenBank/DDBJ whole genome shotgun (WGS) entry which is preliminary data.</text>
</comment>
<keyword evidence="4 6" id="KW-0472">Membrane</keyword>
<feature type="compositionally biased region" description="Acidic residues" evidence="5">
    <location>
        <begin position="489"/>
        <end position="502"/>
    </location>
</feature>
<feature type="compositionally biased region" description="Polar residues" evidence="5">
    <location>
        <begin position="33"/>
        <end position="52"/>
    </location>
</feature>
<evidence type="ECO:0000256" key="3">
    <source>
        <dbReference type="ARBA" id="ARBA00022989"/>
    </source>
</evidence>
<accession>A0ABP0DYZ5</accession>
<feature type="transmembrane region" description="Helical" evidence="6">
    <location>
        <begin position="367"/>
        <end position="389"/>
    </location>
</feature>
<feature type="transmembrane region" description="Helical" evidence="6">
    <location>
        <begin position="80"/>
        <end position="102"/>
    </location>
</feature>
<evidence type="ECO:0000256" key="2">
    <source>
        <dbReference type="ARBA" id="ARBA00022692"/>
    </source>
</evidence>
<feature type="transmembrane region" description="Helical" evidence="6">
    <location>
        <begin position="328"/>
        <end position="347"/>
    </location>
</feature>
<evidence type="ECO:0000256" key="6">
    <source>
        <dbReference type="SAM" id="Phobius"/>
    </source>
</evidence>
<feature type="transmembrane region" description="Helical" evidence="6">
    <location>
        <begin position="260"/>
        <end position="278"/>
    </location>
</feature>
<dbReference type="PANTHER" id="PTHR23507:SF13">
    <property type="entry name" value="MFS GENERAL SUBSTRATE TRANSPORTER"/>
    <property type="match status" value="1"/>
</dbReference>
<dbReference type="Proteomes" id="UP001642502">
    <property type="component" value="Unassembled WGS sequence"/>
</dbReference>
<sequence>MAAAQAGTTGSSDERTPLLSTATTTTASAASSVTNAETEPTDTIDSALTRTPSKGDGDGTDASLESKSWWASIWRPANRVLLASFVISLSFAFTQVSIIYVFRVMECDTYYQTHPPYTGSGDRCSLDAILASTSRQFAILGATTSFFGTWNLFVAGQQVKRWGPRAALILQTSVPALRVLTQIIAIYIGGRVGVHIIHITQAITIFGGPAGYLLVVNTIGSEVVAPAERTALFGRLQGCVMLGGAIGFLLGGIVGETFGIVRPFETAFFLLLMASVYARSTMPYISPDSLSGPIAQKPRGGLSSFTEPLKVLLPQKTRLSSGRITNHYGVFFLCFGSFIGVVATGYAPVLLQMYATSRFEFNQADNAWLLSSNSFVRAFFLIFLFPRIIDLGRKWFARLSRKEYRALRKGRRSSSLLSAGKKDNRRPSQPSYGATDSGSGDAANPEITEIPTQPEQFDAPLTMQVEEEPILVRVPTVEHHHHTEHNEDGVESDEEEDAEAEADEKKAAYAFDLFFLRWSLLVDGVITACAALTTEGWHMYVITVLLPFGSGTAPAAKGVITSMCPQSQRTDALNAITLVENIARLFTLGVFGYLFSALADVGKPQLTFYCNGALAILGMLVLLFSHFPPRDSELVEEEVAAAAVEAPQESD</sequence>
<feature type="transmembrane region" description="Helical" evidence="6">
    <location>
        <begin position="606"/>
        <end position="624"/>
    </location>
</feature>
<dbReference type="SUPFAM" id="SSF103473">
    <property type="entry name" value="MFS general substrate transporter"/>
    <property type="match status" value="2"/>
</dbReference>
<evidence type="ECO:0000256" key="1">
    <source>
        <dbReference type="ARBA" id="ARBA00004141"/>
    </source>
</evidence>
<organism evidence="7 8">
    <name type="scientific">Sporothrix epigloea</name>
    <dbReference type="NCBI Taxonomy" id="1892477"/>
    <lineage>
        <taxon>Eukaryota</taxon>
        <taxon>Fungi</taxon>
        <taxon>Dikarya</taxon>
        <taxon>Ascomycota</taxon>
        <taxon>Pezizomycotina</taxon>
        <taxon>Sordariomycetes</taxon>
        <taxon>Sordariomycetidae</taxon>
        <taxon>Ophiostomatales</taxon>
        <taxon>Ophiostomataceae</taxon>
        <taxon>Sporothrix</taxon>
    </lineage>
</organism>
<keyword evidence="3 6" id="KW-1133">Transmembrane helix</keyword>
<feature type="transmembrane region" description="Helical" evidence="6">
    <location>
        <begin position="137"/>
        <end position="156"/>
    </location>
</feature>
<dbReference type="EMBL" id="CAWUON010000114">
    <property type="protein sequence ID" value="CAK7273518.1"/>
    <property type="molecule type" value="Genomic_DNA"/>
</dbReference>
<feature type="transmembrane region" description="Helical" evidence="6">
    <location>
        <begin position="196"/>
        <end position="220"/>
    </location>
</feature>
<dbReference type="InterPro" id="IPR036259">
    <property type="entry name" value="MFS_trans_sf"/>
</dbReference>
<keyword evidence="8" id="KW-1185">Reference proteome</keyword>
<feature type="transmembrane region" description="Helical" evidence="6">
    <location>
        <begin position="539"/>
        <end position="560"/>
    </location>
</feature>
<comment type="subcellular location">
    <subcellularLocation>
        <location evidence="1">Membrane</location>
        <topology evidence="1">Multi-pass membrane protein</topology>
    </subcellularLocation>
</comment>